<dbReference type="PIRSF" id="PIRSF034585">
    <property type="entry name" value="SrfB"/>
    <property type="match status" value="1"/>
</dbReference>
<organism evidence="1 2">
    <name type="scientific">Thorsellia anophelis DSM 18579</name>
    <dbReference type="NCBI Taxonomy" id="1123402"/>
    <lineage>
        <taxon>Bacteria</taxon>
        <taxon>Pseudomonadati</taxon>
        <taxon>Pseudomonadota</taxon>
        <taxon>Gammaproteobacteria</taxon>
        <taxon>Enterobacterales</taxon>
        <taxon>Thorselliaceae</taxon>
        <taxon>Thorsellia</taxon>
    </lineage>
</organism>
<evidence type="ECO:0008006" key="3">
    <source>
        <dbReference type="Google" id="ProtNLM"/>
    </source>
</evidence>
<accession>A0A1H9ZTD8</accession>
<keyword evidence="2" id="KW-1185">Reference proteome</keyword>
<gene>
    <name evidence="1" type="ORF">SAMN02583745_00655</name>
</gene>
<dbReference type="InterPro" id="IPR043129">
    <property type="entry name" value="ATPase_NBD"/>
</dbReference>
<proteinExistence type="predicted"/>
<dbReference type="AlphaFoldDB" id="A0A1H9ZTD8"/>
<dbReference type="Pfam" id="PF07520">
    <property type="entry name" value="SrfB"/>
    <property type="match status" value="1"/>
</dbReference>
<dbReference type="RefSeq" id="WP_093317796.1">
    <property type="nucleotide sequence ID" value="NZ_FOHV01000004.1"/>
</dbReference>
<dbReference type="InterPro" id="IPR009216">
    <property type="entry name" value="Virulence_factor_SrfB"/>
</dbReference>
<dbReference type="STRING" id="1123402.SAMN02583745_00655"/>
<reference evidence="2" key="1">
    <citation type="submission" date="2016-10" db="EMBL/GenBank/DDBJ databases">
        <authorList>
            <person name="Varghese N."/>
            <person name="Submissions S."/>
        </authorList>
    </citation>
    <scope>NUCLEOTIDE SEQUENCE [LARGE SCALE GENOMIC DNA]</scope>
    <source>
        <strain evidence="2">DSM 18579</strain>
    </source>
</reference>
<dbReference type="EMBL" id="FOHV01000004">
    <property type="protein sequence ID" value="SES84086.1"/>
    <property type="molecule type" value="Genomic_DNA"/>
</dbReference>
<dbReference type="OrthoDB" id="5437169at2"/>
<name>A0A1H9ZTD8_9GAMM</name>
<sequence length="1011" mass="114654">MLAPLIDFKEKITLIEDSGIQFLDFGFKASLKKARPGEFIKSTVQGALIRLVYDERKDDYVQPGTDKVTQGQLSFSLDESVTLLEGIWLPLPFFRYSPPRNFIEGPINWVRGQIVKLDEPDEEGNEYRVILAFDTKVFDNTANAQYLAPTREDVNSGVNFGLAFQSNQHGDFLGFKWVNSWLVEVFKEQAVTRLKMYSEDIEIALTDLNHQAHYLNVLAILGEHITVPDIQMNACLRNKQDKAISVDLLLDVGNSRTCGILVEHHDGDKETLEQIYELRLRDISIPHKVYQEPFESRIEFAQAEFGKKDFCVQSGRYDAFTWPTMTRVGSEASRLASQRLGTEGSTGISSPKRYLWDEDAYEVGWRFNRAFVKSDHEPLATAAPMINLINDTGEALYTLDMEERMPVFSPQYCRSSLMTFMLSEVLTQALIQMNSAGQRLQMSHARAPRILKNIILTVPPSMPKPERIIFEKRMSQAIGLVWKSLGWHEIDAPLEMSNITLSNSDLTAMPIPKINIQWDEATCGQMVYLYNETQNCFGGRPEEFFASLARPDKRSLLGDKFGKTLNIASIDIGGGTTDLVVTHYKLDEGLGSNVGIYPIQQFRDGFKIAGDDILLDVIQLFVIPQFRKALSNVGISNPDGLLSRLLGSERATAQQQVLRQQFTLQILSPLGLAILREYEQYNPKLRFAKIDNTVADLLGATQRPTENVLEYFHQEMRRELGVQSLDFNLLGIRITFELAELHNAFLTGRMNITHSVKALSEVVYHYGCDVLLLTGRPSRLPGIVALFNQLQPVPATRILPLHGYYTGEWYPFNKQGRIDDPKSTAAVGAMLCLLADNQRLPNFYFRASNFRPYSTVRYLGMLDNSNMIKNDNVYYKEINLDDTEFELAETNFEMRGSMRLGYRQLEIERWPAAALYTLTINSQRAREEIAKGGILKVTLTAKPDKSISNEMRRNAIALEKRIYVDRVELINHEGIDRPATPSDVKLQLNTLSDTGLGATHYWMDSGRVLTK</sequence>
<protein>
    <recommendedName>
        <fullName evidence="3">Virulence factor SrfB</fullName>
    </recommendedName>
</protein>
<dbReference type="Proteomes" id="UP000242642">
    <property type="component" value="Unassembled WGS sequence"/>
</dbReference>
<evidence type="ECO:0000313" key="1">
    <source>
        <dbReference type="EMBL" id="SES84086.1"/>
    </source>
</evidence>
<evidence type="ECO:0000313" key="2">
    <source>
        <dbReference type="Proteomes" id="UP000242642"/>
    </source>
</evidence>
<dbReference type="SUPFAM" id="SSF53067">
    <property type="entry name" value="Actin-like ATPase domain"/>
    <property type="match status" value="1"/>
</dbReference>